<dbReference type="PANTHER" id="PTHR34524">
    <property type="entry name" value="CALCYPHOSIN"/>
    <property type="match status" value="1"/>
</dbReference>
<reference evidence="5" key="1">
    <citation type="submission" date="2015-09" db="EMBL/GenBank/DDBJ databases">
        <authorList>
            <consortium name="Pathogen Informatics"/>
        </authorList>
    </citation>
    <scope>NUCLEOTIDE SEQUENCE [LARGE SCALE GENOMIC DNA]</scope>
    <source>
        <strain evidence="5">Lake Konstanz</strain>
    </source>
</reference>
<dbReference type="GO" id="GO:0046872">
    <property type="term" value="F:metal ion binding"/>
    <property type="evidence" value="ECO:0007669"/>
    <property type="project" value="UniProtKB-KW"/>
</dbReference>
<keyword evidence="3" id="KW-0106">Calcium</keyword>
<protein>
    <recommendedName>
        <fullName evidence="6">Calcium-binding protein</fullName>
    </recommendedName>
</protein>
<dbReference type="OMA" id="IYATHEK"/>
<evidence type="ECO:0000256" key="3">
    <source>
        <dbReference type="ARBA" id="ARBA00022837"/>
    </source>
</evidence>
<keyword evidence="5" id="KW-1185">Reference proteome</keyword>
<gene>
    <name evidence="4" type="ORF">BSAL_82580</name>
</gene>
<organism evidence="4 5">
    <name type="scientific">Bodo saltans</name>
    <name type="common">Flagellated protozoan</name>
    <dbReference type="NCBI Taxonomy" id="75058"/>
    <lineage>
        <taxon>Eukaryota</taxon>
        <taxon>Discoba</taxon>
        <taxon>Euglenozoa</taxon>
        <taxon>Kinetoplastea</taxon>
        <taxon>Metakinetoplastina</taxon>
        <taxon>Eubodonida</taxon>
        <taxon>Bodonidae</taxon>
        <taxon>Bodo</taxon>
    </lineage>
</organism>
<dbReference type="InterPro" id="IPR051581">
    <property type="entry name" value="Ca-bind"/>
</dbReference>
<dbReference type="InterPro" id="IPR011992">
    <property type="entry name" value="EF-hand-dom_pair"/>
</dbReference>
<dbReference type="OrthoDB" id="444540at2759"/>
<evidence type="ECO:0000256" key="2">
    <source>
        <dbReference type="ARBA" id="ARBA00022737"/>
    </source>
</evidence>
<keyword evidence="1" id="KW-0479">Metal-binding</keyword>
<evidence type="ECO:0000313" key="4">
    <source>
        <dbReference type="EMBL" id="CUG65130.1"/>
    </source>
</evidence>
<dbReference type="VEuPathDB" id="TriTrypDB:BSAL_82580"/>
<evidence type="ECO:0000256" key="1">
    <source>
        <dbReference type="ARBA" id="ARBA00022723"/>
    </source>
</evidence>
<dbReference type="SUPFAM" id="SSF47473">
    <property type="entry name" value="EF-hand"/>
    <property type="match status" value="1"/>
</dbReference>
<keyword evidence="2" id="KW-0677">Repeat</keyword>
<name>A0A0S4J382_BODSA</name>
<evidence type="ECO:0008006" key="6">
    <source>
        <dbReference type="Google" id="ProtNLM"/>
    </source>
</evidence>
<dbReference type="Gene3D" id="1.10.238.10">
    <property type="entry name" value="EF-hand"/>
    <property type="match status" value="1"/>
</dbReference>
<sequence>CYHPAEFRFLCGSLKDTLQTPRQRGGQILRIYATHEKLIQKGNGALSVEEFMRGIRPELTVARKDLVLQAFHLLNVSGKGEVPLDEFLSLYDASTHPLVLCKKKSPEAVAQEFADDWRRIPGGIVRLADFLEYYANLSASTDSDDLFELIVRNGWHVSGGEGIARNMTCAKVEEG</sequence>
<proteinExistence type="predicted"/>
<dbReference type="AlphaFoldDB" id="A0A0S4J382"/>
<feature type="non-terminal residue" evidence="4">
    <location>
        <position position="1"/>
    </location>
</feature>
<evidence type="ECO:0000313" key="5">
    <source>
        <dbReference type="Proteomes" id="UP000051952"/>
    </source>
</evidence>
<dbReference type="Proteomes" id="UP000051952">
    <property type="component" value="Unassembled WGS sequence"/>
</dbReference>
<dbReference type="PANTHER" id="PTHR34524:SF6">
    <property type="entry name" value="CALCYPHOSINE LIKE"/>
    <property type="match status" value="1"/>
</dbReference>
<dbReference type="EMBL" id="CYKH01000918">
    <property type="protein sequence ID" value="CUG65130.1"/>
    <property type="molecule type" value="Genomic_DNA"/>
</dbReference>
<accession>A0A0S4J382</accession>